<dbReference type="EMBL" id="AAACVH010000043">
    <property type="protein sequence ID" value="EAA8667457.1"/>
    <property type="molecule type" value="Genomic_DNA"/>
</dbReference>
<dbReference type="EMBL" id="RSUV01000040">
    <property type="protein sequence ID" value="MIV47209.1"/>
    <property type="molecule type" value="Genomic_DNA"/>
</dbReference>
<name>A0A1S0ZQ16_SALER</name>
<accession>A0A1S0ZQ16</accession>
<dbReference type="Proteomes" id="UP000885392">
    <property type="component" value="Unassembled WGS sequence"/>
</dbReference>
<proteinExistence type="predicted"/>
<evidence type="ECO:0000313" key="2">
    <source>
        <dbReference type="EMBL" id="EAA8667457.1"/>
    </source>
</evidence>
<reference evidence="6" key="4">
    <citation type="submission" date="2018-10" db="EMBL/GenBank/DDBJ databases">
        <authorList>
            <consortium name="PulseNet: The National Subtyping Network for Foodborne Disease Surveillance"/>
            <person name="Tarr C.L."/>
            <person name="Trees E."/>
            <person name="Katz L.S."/>
            <person name="Carleton-Romer H.A."/>
            <person name="Stroika S."/>
            <person name="Kucerova Z."/>
            <person name="Roache K.F."/>
            <person name="Sabol A.L."/>
            <person name="Besser J."/>
            <person name="Gerner-Smidt P."/>
        </authorList>
    </citation>
    <scope>NUCLEOTIDE SEQUENCE [LARGE SCALE GENOMIC DNA]</scope>
    <source>
        <strain evidence="6">PNUSAS038541</strain>
        <strain evidence="7">PNUSAS052121</strain>
        <strain evidence="3">PNUSAS058450</strain>
    </source>
</reference>
<protein>
    <submittedName>
        <fullName evidence="8">Uncharacterized protein</fullName>
    </submittedName>
</protein>
<dbReference type="Proteomes" id="UP000839526">
    <property type="component" value="Unassembled WGS sequence"/>
</dbReference>
<dbReference type="EMBL" id="VFRH01000102">
    <property type="protein sequence ID" value="TPQ02561.1"/>
    <property type="molecule type" value="Genomic_DNA"/>
</dbReference>
<gene>
    <name evidence="5" type="ORF">A7E06_28045</name>
    <name evidence="8" type="ORF">A7S51_25940</name>
    <name evidence="1" type="ORF">CHC34_17355</name>
    <name evidence="7" type="ORF">D9O31_26650</name>
    <name evidence="6" type="ORF">EAK82_25500</name>
    <name evidence="3" type="ORF">EE393_20760</name>
    <name evidence="9" type="ORF">FJR63_24480</name>
    <name evidence="4" type="ORF">KO51_23525</name>
    <name evidence="2" type="ORF">NL99_21320</name>
</gene>
<dbReference type="EMBL" id="RWAH01000058">
    <property type="protein sequence ID" value="MMS79963.1"/>
    <property type="molecule type" value="Genomic_DNA"/>
</dbReference>
<evidence type="ECO:0000313" key="7">
    <source>
        <dbReference type="EMBL" id="MMS79963.1"/>
    </source>
</evidence>
<dbReference type="EMBL" id="CP030219">
    <property type="protein sequence ID" value="AXD72561.1"/>
    <property type="molecule type" value="Genomic_DNA"/>
</dbReference>
<evidence type="ECO:0000313" key="3">
    <source>
        <dbReference type="EMBL" id="MGD31321.1"/>
    </source>
</evidence>
<dbReference type="AlphaFoldDB" id="A0A1S0ZQ16"/>
<evidence type="ECO:0000313" key="8">
    <source>
        <dbReference type="EMBL" id="OHJ41654.1"/>
    </source>
</evidence>
<dbReference type="Proteomes" id="UP000251994">
    <property type="component" value="Chromosome"/>
</dbReference>
<sequence length="67" mass="7735">MPRRGAALSVILRVKCCDLMVMAVYLRLMRREKLAGILQSILRRYVVEIKGRGQDELQTLKILCENC</sequence>
<evidence type="ECO:0000313" key="1">
    <source>
        <dbReference type="EMBL" id="AXD72561.1"/>
    </source>
</evidence>
<dbReference type="EMBL" id="MLTE01000060">
    <property type="protein sequence ID" value="OHJ41654.1"/>
    <property type="molecule type" value="Genomic_DNA"/>
</dbReference>
<dbReference type="Proteomes" id="UP000885336">
    <property type="component" value="Unassembled WGS sequence"/>
</dbReference>
<dbReference type="Proteomes" id="UP000320106">
    <property type="component" value="Unassembled WGS sequence"/>
</dbReference>
<reference evidence="1 10" key="2">
    <citation type="submission" date="2018-06" db="EMBL/GenBank/DDBJ databases">
        <title>Completed Genome Sequences of 32 Strains from Various Serotypes of Salmonella enterica.</title>
        <authorList>
            <person name="Nash J.H.E."/>
            <person name="Robertson J."/>
            <person name="Bessonov K."/>
        </authorList>
    </citation>
    <scope>NUCLEOTIDE SEQUENCE [LARGE SCALE GENOMIC DNA]</scope>
    <source>
        <strain evidence="1 10">SA20021456</strain>
    </source>
</reference>
<dbReference type="Proteomes" id="UP000839834">
    <property type="component" value="Unassembled WGS sequence"/>
</dbReference>
<dbReference type="Proteomes" id="UP000866740">
    <property type="component" value="Unassembled WGS sequence"/>
</dbReference>
<evidence type="ECO:0000313" key="9">
    <source>
        <dbReference type="EMBL" id="TPQ02561.1"/>
    </source>
</evidence>
<dbReference type="EMBL" id="RSMR01000036">
    <property type="protein sequence ID" value="MIK94393.1"/>
    <property type="molecule type" value="Genomic_DNA"/>
</dbReference>
<evidence type="ECO:0000313" key="5">
    <source>
        <dbReference type="EMBL" id="MIV47209.1"/>
    </source>
</evidence>
<dbReference type="EMBL" id="RVIJ01000047">
    <property type="protein sequence ID" value="MLW03456.1"/>
    <property type="molecule type" value="Genomic_DNA"/>
</dbReference>
<dbReference type="EMBL" id="RNKS01000066">
    <property type="protein sequence ID" value="MGD31321.1"/>
    <property type="molecule type" value="Genomic_DNA"/>
</dbReference>
<evidence type="ECO:0000313" key="11">
    <source>
        <dbReference type="Proteomes" id="UP000320106"/>
    </source>
</evidence>
<dbReference type="Proteomes" id="UP000839530">
    <property type="component" value="Unassembled WGS sequence"/>
</dbReference>
<dbReference type="Proteomes" id="UP000885283">
    <property type="component" value="Unassembled WGS sequence"/>
</dbReference>
<reference evidence="8" key="1">
    <citation type="submission" date="2016-09" db="EMBL/GenBank/DDBJ databases">
        <title>Whole genome sequencing of Salmonella enterica.</title>
        <authorList>
            <person name="Bell R."/>
        </authorList>
    </citation>
    <scope>NUCLEOTIDE SEQUENCE [LARGE SCALE GENOMIC DNA]</scope>
    <source>
        <strain evidence="8">CFSAN044929</strain>
    </source>
</reference>
<reference evidence="9 11" key="5">
    <citation type="submission" date="2019-06" db="EMBL/GenBank/DDBJ databases">
        <title>Comparative genome anaysis of Salmonella and Staphylococcus aureus isolated from China.</title>
        <authorList>
            <person name="Li L."/>
        </authorList>
    </citation>
    <scope>NUCLEOTIDE SEQUENCE [LARGE SCALE GENOMIC DNA]</scope>
    <source>
        <strain evidence="9 11">GSJ/2016-Sal.-012</strain>
    </source>
</reference>
<evidence type="ECO:0000313" key="10">
    <source>
        <dbReference type="Proteomes" id="UP000251994"/>
    </source>
</evidence>
<organism evidence="8">
    <name type="scientific">Salmonella enterica</name>
    <name type="common">Salmonella choleraesuis</name>
    <dbReference type="NCBI Taxonomy" id="28901"/>
    <lineage>
        <taxon>Bacteria</taxon>
        <taxon>Pseudomonadati</taxon>
        <taxon>Pseudomonadota</taxon>
        <taxon>Gammaproteobacteria</taxon>
        <taxon>Enterobacterales</taxon>
        <taxon>Enterobacteriaceae</taxon>
        <taxon>Salmonella</taxon>
    </lineage>
</organism>
<evidence type="ECO:0000313" key="4">
    <source>
        <dbReference type="EMBL" id="MIK94393.1"/>
    </source>
</evidence>
<reference evidence="5" key="3">
    <citation type="submission" date="2018-07" db="EMBL/GenBank/DDBJ databases">
        <authorList>
            <consortium name="GenomeTrakr network: Whole genome sequencing for foodborne pathogen traceback"/>
        </authorList>
    </citation>
    <scope>NUCLEOTIDE SEQUENCE [LARGE SCALE GENOMIC DNA]</scope>
    <source>
        <strain evidence="5">CFSAN048114</strain>
        <strain evidence="4">FLUFL-1338</strain>
        <strain evidence="2">FLUFL-367</strain>
    </source>
</reference>
<evidence type="ECO:0000313" key="6">
    <source>
        <dbReference type="EMBL" id="MLW03456.1"/>
    </source>
</evidence>